<name>A0ABR2EDH5_9ROSI</name>
<dbReference type="Proteomes" id="UP001472677">
    <property type="component" value="Unassembled WGS sequence"/>
</dbReference>
<sequence>MTVSVWSGLVKSGRLDEFLSMEFMSWVAMNLIDSRYVLEHSRHLQGLTCKANKLRKLSRALQGQSSNVPKPRTPPPVNPVKVNTDNV</sequence>
<evidence type="ECO:0000313" key="3">
    <source>
        <dbReference type="Proteomes" id="UP001472677"/>
    </source>
</evidence>
<evidence type="ECO:0000256" key="1">
    <source>
        <dbReference type="SAM" id="MobiDB-lite"/>
    </source>
</evidence>
<dbReference type="EMBL" id="JBBPBM010000015">
    <property type="protein sequence ID" value="KAK8558555.1"/>
    <property type="molecule type" value="Genomic_DNA"/>
</dbReference>
<keyword evidence="3" id="KW-1185">Reference proteome</keyword>
<proteinExistence type="predicted"/>
<evidence type="ECO:0000313" key="2">
    <source>
        <dbReference type="EMBL" id="KAK8558555.1"/>
    </source>
</evidence>
<organism evidence="2 3">
    <name type="scientific">Hibiscus sabdariffa</name>
    <name type="common">roselle</name>
    <dbReference type="NCBI Taxonomy" id="183260"/>
    <lineage>
        <taxon>Eukaryota</taxon>
        <taxon>Viridiplantae</taxon>
        <taxon>Streptophyta</taxon>
        <taxon>Embryophyta</taxon>
        <taxon>Tracheophyta</taxon>
        <taxon>Spermatophyta</taxon>
        <taxon>Magnoliopsida</taxon>
        <taxon>eudicotyledons</taxon>
        <taxon>Gunneridae</taxon>
        <taxon>Pentapetalae</taxon>
        <taxon>rosids</taxon>
        <taxon>malvids</taxon>
        <taxon>Malvales</taxon>
        <taxon>Malvaceae</taxon>
        <taxon>Malvoideae</taxon>
        <taxon>Hibiscus</taxon>
    </lineage>
</organism>
<accession>A0ABR2EDH5</accession>
<reference evidence="2 3" key="1">
    <citation type="journal article" date="2024" name="G3 (Bethesda)">
        <title>Genome assembly of Hibiscus sabdariffa L. provides insights into metabolisms of medicinal natural products.</title>
        <authorList>
            <person name="Kim T."/>
        </authorList>
    </citation>
    <scope>NUCLEOTIDE SEQUENCE [LARGE SCALE GENOMIC DNA]</scope>
    <source>
        <strain evidence="2">TK-2024</strain>
        <tissue evidence="2">Old leaves</tissue>
    </source>
</reference>
<feature type="region of interest" description="Disordered" evidence="1">
    <location>
        <begin position="60"/>
        <end position="87"/>
    </location>
</feature>
<gene>
    <name evidence="2" type="ORF">V6N12_041856</name>
</gene>
<protein>
    <submittedName>
        <fullName evidence="2">Uncharacterized protein</fullName>
    </submittedName>
</protein>
<comment type="caution">
    <text evidence="2">The sequence shown here is derived from an EMBL/GenBank/DDBJ whole genome shotgun (WGS) entry which is preliminary data.</text>
</comment>